<dbReference type="Proteomes" id="UP000230251">
    <property type="component" value="Unassembled WGS sequence"/>
</dbReference>
<proteinExistence type="predicted"/>
<name>A0A2M8EQC5_9BACT</name>
<protein>
    <submittedName>
        <fullName evidence="1">Uncharacterized protein</fullName>
    </submittedName>
</protein>
<comment type="caution">
    <text evidence="1">The sequence shown here is derived from an EMBL/GenBank/DDBJ whole genome shotgun (WGS) entry which is preliminary data.</text>
</comment>
<dbReference type="EMBL" id="PFSI01000004">
    <property type="protein sequence ID" value="PJC24943.1"/>
    <property type="molecule type" value="Genomic_DNA"/>
</dbReference>
<accession>A0A2M8EQC5</accession>
<reference evidence="2" key="1">
    <citation type="submission" date="2017-09" db="EMBL/GenBank/DDBJ databases">
        <title>Depth-based differentiation of microbial function through sediment-hosted aquifers and enrichment of novel symbionts in the deep terrestrial subsurface.</title>
        <authorList>
            <person name="Probst A.J."/>
            <person name="Ladd B."/>
            <person name="Jarett J.K."/>
            <person name="Geller-Mcgrath D.E."/>
            <person name="Sieber C.M.K."/>
            <person name="Emerson J.B."/>
            <person name="Anantharaman K."/>
            <person name="Thomas B.C."/>
            <person name="Malmstrom R."/>
            <person name="Stieglmeier M."/>
            <person name="Klingl A."/>
            <person name="Woyke T."/>
            <person name="Ryan C.M."/>
            <person name="Banfield J.F."/>
        </authorList>
    </citation>
    <scope>NUCLEOTIDE SEQUENCE [LARGE SCALE GENOMIC DNA]</scope>
</reference>
<organism evidence="1 2">
    <name type="scientific">Candidatus Uhrbacteria bacterium CG_4_9_14_0_2_um_filter_41_50</name>
    <dbReference type="NCBI Taxonomy" id="1975031"/>
    <lineage>
        <taxon>Bacteria</taxon>
        <taxon>Candidatus Uhriibacteriota</taxon>
    </lineage>
</organism>
<sequence length="335" mass="37679">MNVRAEGAVERILNNTAEAAQSEVTEVQVEETLEKTDFPNNREGREIGAELGRDIFNSGRDVIASTIDSIRDKLTTKNGKPRGGIFSAIGSVIKLGRDSADAVYGINFGDGTRQEGIVDIPRMAKEKAIQTREAIANKVIEVVGSLGQISTDLYKKHQKSQARFIVEAMIDANIAGVAGAETKTKENKKIKAEEGREQTEYSLQEAAEDAEMTEKFRQERYNEKSADDKWKEWENHLQEIGAMKNGKIDRAMVKDKPLNDLQIQHLEKRAVQKTIDSIKGLPPITEIPDKSVYSERAEAQETRRVEAEKLKKENNTFMDQMAEFFGWDSQEDRED</sequence>
<evidence type="ECO:0000313" key="1">
    <source>
        <dbReference type="EMBL" id="PJC24943.1"/>
    </source>
</evidence>
<gene>
    <name evidence="1" type="ORF">CO057_00120</name>
</gene>
<dbReference type="AlphaFoldDB" id="A0A2M8EQC5"/>
<evidence type="ECO:0000313" key="2">
    <source>
        <dbReference type="Proteomes" id="UP000230251"/>
    </source>
</evidence>